<organism evidence="1 2">
    <name type="scientific">Phanerochaete carnosa (strain HHB-10118-sp)</name>
    <name type="common">White-rot fungus</name>
    <name type="synonym">Peniophora carnosa</name>
    <dbReference type="NCBI Taxonomy" id="650164"/>
    <lineage>
        <taxon>Eukaryota</taxon>
        <taxon>Fungi</taxon>
        <taxon>Dikarya</taxon>
        <taxon>Basidiomycota</taxon>
        <taxon>Agaricomycotina</taxon>
        <taxon>Agaricomycetes</taxon>
        <taxon>Polyporales</taxon>
        <taxon>Phanerochaetaceae</taxon>
        <taxon>Phanerochaete</taxon>
    </lineage>
</organism>
<reference evidence="1 2" key="1">
    <citation type="journal article" date="2012" name="BMC Genomics">
        <title>Comparative genomics of the white-rot fungi, Phanerochaete carnosa and P. chrysosporium, to elucidate the genetic basis of the distinct wood types they colonize.</title>
        <authorList>
            <person name="Suzuki H."/>
            <person name="MacDonald J."/>
            <person name="Syed K."/>
            <person name="Salamov A."/>
            <person name="Hori C."/>
            <person name="Aerts A."/>
            <person name="Henrissat B."/>
            <person name="Wiebenga A."/>
            <person name="vanKuyk P.A."/>
            <person name="Barry K."/>
            <person name="Lindquist E."/>
            <person name="LaButti K."/>
            <person name="Lapidus A."/>
            <person name="Lucas S."/>
            <person name="Coutinho P."/>
            <person name="Gong Y."/>
            <person name="Samejima M."/>
            <person name="Mahadevan R."/>
            <person name="Abou-Zaid M."/>
            <person name="de Vries R.P."/>
            <person name="Igarashi K."/>
            <person name="Yadav J.S."/>
            <person name="Grigoriev I.V."/>
            <person name="Master E.R."/>
        </authorList>
    </citation>
    <scope>NUCLEOTIDE SEQUENCE [LARGE SCALE GENOMIC DNA]</scope>
    <source>
        <strain evidence="1 2">HHB-10118-sp</strain>
    </source>
</reference>
<gene>
    <name evidence="1" type="ORF">PHACADRAFT_255967</name>
</gene>
<sequence length="128" mass="13888">MVLRVRISRFQSVNKPRVIGLAIRTATPQLAKVYIPVLPSPQLLISHHSDSNPPSRNPQLAHQPNQNKLLFVMCTTITLAAVNDTTAPFNAARATNCQVPVDNGGSGQGPQCCHCGWRGKHAPTCPFK</sequence>
<name>K5W8U4_PHACS</name>
<dbReference type="GeneID" id="18916443"/>
<dbReference type="AlphaFoldDB" id="K5W8U4"/>
<evidence type="ECO:0000313" key="2">
    <source>
        <dbReference type="Proteomes" id="UP000008370"/>
    </source>
</evidence>
<proteinExistence type="predicted"/>
<evidence type="ECO:0000313" key="1">
    <source>
        <dbReference type="EMBL" id="EKM55379.1"/>
    </source>
</evidence>
<dbReference type="EMBL" id="JH930472">
    <property type="protein sequence ID" value="EKM55379.1"/>
    <property type="molecule type" value="Genomic_DNA"/>
</dbReference>
<keyword evidence="2" id="KW-1185">Reference proteome</keyword>
<protein>
    <submittedName>
        <fullName evidence="1">Uncharacterized protein</fullName>
    </submittedName>
</protein>
<dbReference type="Proteomes" id="UP000008370">
    <property type="component" value="Unassembled WGS sequence"/>
</dbReference>
<dbReference type="HOGENOM" id="CLU_1960359_0_0_1"/>
<accession>K5W8U4</accession>
<dbReference type="OrthoDB" id="3012978at2759"/>
<dbReference type="InParanoid" id="K5W8U4"/>
<dbReference type="KEGG" id="pco:PHACADRAFT_255967"/>
<dbReference type="RefSeq" id="XP_007395704.1">
    <property type="nucleotide sequence ID" value="XM_007395642.1"/>
</dbReference>